<dbReference type="Proteomes" id="UP001108027">
    <property type="component" value="Unassembled WGS sequence"/>
</dbReference>
<feature type="domain" description="HDOD" evidence="1">
    <location>
        <begin position="211"/>
        <end position="396"/>
    </location>
</feature>
<dbReference type="SUPFAM" id="SSF141868">
    <property type="entry name" value="EAL domain-like"/>
    <property type="match status" value="1"/>
</dbReference>
<dbReference type="PROSITE" id="PS51833">
    <property type="entry name" value="HDOD"/>
    <property type="match status" value="1"/>
</dbReference>
<dbReference type="InterPro" id="IPR013976">
    <property type="entry name" value="HDOD"/>
</dbReference>
<dbReference type="Gene3D" id="3.20.20.450">
    <property type="entry name" value="EAL domain"/>
    <property type="match status" value="1"/>
</dbReference>
<reference evidence="2" key="1">
    <citation type="submission" date="2021-10" db="EMBL/GenBank/DDBJ databases">
        <title>The diversity and Nitrogen Metabolism of Culturable Nitrate-Utilizing Bacteria Within the Oxygen Minimum Zone of the Changjiang (Yangtze River)Estuary.</title>
        <authorList>
            <person name="Zhang D."/>
            <person name="Zheng J."/>
            <person name="Liu S."/>
            <person name="He W."/>
        </authorList>
    </citation>
    <scope>NUCLEOTIDE SEQUENCE</scope>
    <source>
        <strain evidence="2">FXH-223</strain>
    </source>
</reference>
<evidence type="ECO:0000313" key="2">
    <source>
        <dbReference type="EMBL" id="MCC4308109.1"/>
    </source>
</evidence>
<dbReference type="InterPro" id="IPR014408">
    <property type="entry name" value="dGMP_Pdiesterase_EAL/HD-GYP"/>
</dbReference>
<organism evidence="2 3">
    <name type="scientific">Alloalcanivorax marinus</name>
    <dbReference type="NCBI Taxonomy" id="1177169"/>
    <lineage>
        <taxon>Bacteria</taxon>
        <taxon>Pseudomonadati</taxon>
        <taxon>Pseudomonadota</taxon>
        <taxon>Gammaproteobacteria</taxon>
        <taxon>Oceanospirillales</taxon>
        <taxon>Alcanivoracaceae</taxon>
        <taxon>Alloalcanivorax</taxon>
    </lineage>
</organism>
<dbReference type="Gene3D" id="1.10.3210.10">
    <property type="entry name" value="Hypothetical protein af1432"/>
    <property type="match status" value="1"/>
</dbReference>
<dbReference type="InterPro" id="IPR035919">
    <property type="entry name" value="EAL_sf"/>
</dbReference>
<dbReference type="SUPFAM" id="SSF109604">
    <property type="entry name" value="HD-domain/PDEase-like"/>
    <property type="match status" value="1"/>
</dbReference>
<dbReference type="AlphaFoldDB" id="A0A9Q3UMD3"/>
<dbReference type="InterPro" id="IPR052340">
    <property type="entry name" value="RNase_Y/CdgJ"/>
</dbReference>
<dbReference type="EMBL" id="JAJGNA010000005">
    <property type="protein sequence ID" value="MCC4308109.1"/>
    <property type="molecule type" value="Genomic_DNA"/>
</dbReference>
<protein>
    <submittedName>
        <fullName evidence="2">HDOD domain-containing protein</fullName>
    </submittedName>
</protein>
<dbReference type="PIRSF" id="PIRSF003180">
    <property type="entry name" value="DiGMPpdiest_YuxH"/>
    <property type="match status" value="1"/>
</dbReference>
<dbReference type="Pfam" id="PF08668">
    <property type="entry name" value="HDOD"/>
    <property type="match status" value="1"/>
</dbReference>
<dbReference type="RefSeq" id="WP_228233420.1">
    <property type="nucleotide sequence ID" value="NZ_ARXL01000181.1"/>
</dbReference>
<evidence type="ECO:0000259" key="1">
    <source>
        <dbReference type="PROSITE" id="PS51833"/>
    </source>
</evidence>
<dbReference type="PANTHER" id="PTHR33525">
    <property type="match status" value="1"/>
</dbReference>
<evidence type="ECO:0000313" key="3">
    <source>
        <dbReference type="Proteomes" id="UP001108027"/>
    </source>
</evidence>
<dbReference type="PANTHER" id="PTHR33525:SF4">
    <property type="entry name" value="CYCLIC DI-GMP PHOSPHODIESTERASE CDGJ"/>
    <property type="match status" value="1"/>
</dbReference>
<comment type="caution">
    <text evidence="2">The sequence shown here is derived from an EMBL/GenBank/DDBJ whole genome shotgun (WGS) entry which is preliminary data.</text>
</comment>
<name>A0A9Q3UMD3_9GAMM</name>
<gene>
    <name evidence="2" type="ORF">LL252_05945</name>
</gene>
<proteinExistence type="predicted"/>
<accession>A0A9Q3UMD3</accession>
<sequence length="414" mass="46582">MSKIRDLLEKEEKLEVLLACRPVYTRNNEVAALQLLVQGENGQGASLADLEHSGPVILGTYTSLFQKGRIQSVPSFLRVTEEILLAPQLPALPRKQYILEVPGELLLTSDLVERLRGLARRGYRLALADYDPDDDELDVLLDIMHIVKVNTRTLDAAAVERAAERLRRHGVEKLADHLDDREAFRRCLELGFDYYQGDFLSTPEPVKGKKIAGNKLLLLQLLSELHNPDASPARLEAIAIKDAQLTWRILKTVNSAAVGLRREVSTISHAIAMLGLDEIRRWANLFLVEGVPDKPEALARDMLVRGRMCETLSELCDRASPVDHFIVGLLSQLDTLLDISMHDLMEQVPLSRPVKAALLTREGGLGEILTEVEAYLAGRFDDLRLLNERAYYEVTYRHSVAWARQVQQSMNFPQ</sequence>
<keyword evidence="3" id="KW-1185">Reference proteome</keyword>